<accession>A0AAV0Z4B5</accession>
<dbReference type="GO" id="GO:0005737">
    <property type="term" value="C:cytoplasm"/>
    <property type="evidence" value="ECO:0007669"/>
    <property type="project" value="TreeGrafter"/>
</dbReference>
<name>A0AAV0Z4B5_VICFA</name>
<dbReference type="InterPro" id="IPR028103">
    <property type="entry name" value="Spatacsin"/>
</dbReference>
<proteinExistence type="predicted"/>
<dbReference type="PANTHER" id="PTHR13650">
    <property type="entry name" value="SPATACSIN"/>
    <property type="match status" value="1"/>
</dbReference>
<dbReference type="Proteomes" id="UP001157006">
    <property type="component" value="Chromosome 1L"/>
</dbReference>
<gene>
    <name evidence="1" type="ORF">VFH_I475520</name>
</gene>
<protein>
    <submittedName>
        <fullName evidence="1">Uncharacterized protein</fullName>
    </submittedName>
</protein>
<evidence type="ECO:0000313" key="2">
    <source>
        <dbReference type="Proteomes" id="UP001157006"/>
    </source>
</evidence>
<dbReference type="PANTHER" id="PTHR13650:SF0">
    <property type="entry name" value="SPATACSIN"/>
    <property type="match status" value="1"/>
</dbReference>
<evidence type="ECO:0000313" key="1">
    <source>
        <dbReference type="EMBL" id="CAI8591180.1"/>
    </source>
</evidence>
<reference evidence="1 2" key="1">
    <citation type="submission" date="2023-01" db="EMBL/GenBank/DDBJ databases">
        <authorList>
            <person name="Kreplak J."/>
        </authorList>
    </citation>
    <scope>NUCLEOTIDE SEQUENCE [LARGE SCALE GENOMIC DNA]</scope>
</reference>
<organism evidence="1 2">
    <name type="scientific">Vicia faba</name>
    <name type="common">Broad bean</name>
    <name type="synonym">Faba vulgaris</name>
    <dbReference type="NCBI Taxonomy" id="3906"/>
    <lineage>
        <taxon>Eukaryota</taxon>
        <taxon>Viridiplantae</taxon>
        <taxon>Streptophyta</taxon>
        <taxon>Embryophyta</taxon>
        <taxon>Tracheophyta</taxon>
        <taxon>Spermatophyta</taxon>
        <taxon>Magnoliopsida</taxon>
        <taxon>eudicotyledons</taxon>
        <taxon>Gunneridae</taxon>
        <taxon>Pentapetalae</taxon>
        <taxon>rosids</taxon>
        <taxon>fabids</taxon>
        <taxon>Fabales</taxon>
        <taxon>Fabaceae</taxon>
        <taxon>Papilionoideae</taxon>
        <taxon>50 kb inversion clade</taxon>
        <taxon>NPAAA clade</taxon>
        <taxon>Hologalegina</taxon>
        <taxon>IRL clade</taxon>
        <taxon>Fabeae</taxon>
        <taxon>Vicia</taxon>
    </lineage>
</organism>
<dbReference type="EMBL" id="OX451736">
    <property type="protein sequence ID" value="CAI8591180.1"/>
    <property type="molecule type" value="Genomic_DNA"/>
</dbReference>
<dbReference type="AlphaFoldDB" id="A0AAV0Z4B5"/>
<sequence length="252" mass="28479">MSCNNSASDDGSVKSFFANWPMSTCGLNLKGQFAIVYNGSMCVYDGIPAEKRYRATTPTCFCLLITVESPLPHTIHQIFLSFSSSWVFFLKHAEAVEKDLPAKELHELLLLSLQWLSGMISLSNPVCPLQLLREIETKVWLLAVESETQVKSEGDFNLTFSTRESAIRNDFSIIDRTASIIAKMDNHINTMRNRTVEKYESRENNQMPHKNQVVDAGLSTTFGGNTKPKRRAKGYVALRRPTLDSVEKKCRY</sequence>
<keyword evidence="2" id="KW-1185">Reference proteome</keyword>